<keyword evidence="3 7" id="KW-0819">tRNA processing</keyword>
<organism evidence="9">
    <name type="scientific">Spongospora subterranea</name>
    <dbReference type="NCBI Taxonomy" id="70186"/>
    <lineage>
        <taxon>Eukaryota</taxon>
        <taxon>Sar</taxon>
        <taxon>Rhizaria</taxon>
        <taxon>Endomyxa</taxon>
        <taxon>Phytomyxea</taxon>
        <taxon>Plasmodiophorida</taxon>
        <taxon>Plasmodiophoridae</taxon>
        <taxon>Spongospora</taxon>
    </lineage>
</organism>
<dbReference type="GO" id="GO:0046872">
    <property type="term" value="F:metal ion binding"/>
    <property type="evidence" value="ECO:0007669"/>
    <property type="project" value="UniProtKB-KW"/>
</dbReference>
<dbReference type="InterPro" id="IPR000905">
    <property type="entry name" value="Gcp-like_dom"/>
</dbReference>
<dbReference type="NCBIfam" id="TIGR03723">
    <property type="entry name" value="T6A_TsaD_YgjD"/>
    <property type="match status" value="1"/>
</dbReference>
<dbReference type="AlphaFoldDB" id="A0A0H5RB93"/>
<dbReference type="PRINTS" id="PR00789">
    <property type="entry name" value="OSIALOPTASE"/>
</dbReference>
<evidence type="ECO:0000256" key="3">
    <source>
        <dbReference type="ARBA" id="ARBA00022694"/>
    </source>
</evidence>
<accession>A0A0H5RB93</accession>
<dbReference type="GO" id="GO:0061711">
    <property type="term" value="F:tRNA N(6)-L-threonylcarbamoyladenine synthase activity"/>
    <property type="evidence" value="ECO:0007669"/>
    <property type="project" value="UniProtKB-EC"/>
</dbReference>
<dbReference type="InterPro" id="IPR022450">
    <property type="entry name" value="TsaD"/>
</dbReference>
<comment type="similarity">
    <text evidence="7">Belongs to the KAE1 / TsaD family.</text>
</comment>
<comment type="function">
    <text evidence="7">Required for the formation of a threonylcarbamoyl group on adenosine at position 37 (t(6)A37) in mitochondrial tRNAs that read codons beginning with adenine. Probably involved in the transfer of the threonylcarbamoyl moiety of threonylcarbamoyl-AMP (TC-AMP) to the N6 group of A37. Involved in mitochondrial genome maintenance.</text>
</comment>
<comment type="catalytic activity">
    <reaction evidence="6 7">
        <text>L-threonylcarbamoyladenylate + adenosine(37) in tRNA = N(6)-L-threonylcarbamoyladenosine(37) in tRNA + AMP + H(+)</text>
        <dbReference type="Rhea" id="RHEA:37059"/>
        <dbReference type="Rhea" id="RHEA-COMP:10162"/>
        <dbReference type="Rhea" id="RHEA-COMP:10163"/>
        <dbReference type="ChEBI" id="CHEBI:15378"/>
        <dbReference type="ChEBI" id="CHEBI:73682"/>
        <dbReference type="ChEBI" id="CHEBI:74411"/>
        <dbReference type="ChEBI" id="CHEBI:74418"/>
        <dbReference type="ChEBI" id="CHEBI:456215"/>
        <dbReference type="EC" id="2.3.1.234"/>
    </reaction>
</comment>
<evidence type="ECO:0000256" key="5">
    <source>
        <dbReference type="ARBA" id="ARBA00023315"/>
    </source>
</evidence>
<dbReference type="InterPro" id="IPR043129">
    <property type="entry name" value="ATPase_NBD"/>
</dbReference>
<dbReference type="Pfam" id="PF00814">
    <property type="entry name" value="TsaD"/>
    <property type="match status" value="1"/>
</dbReference>
<comment type="subcellular location">
    <subcellularLocation>
        <location evidence="7">Mitochondrion</location>
    </subcellularLocation>
</comment>
<dbReference type="HAMAP" id="MF_01445">
    <property type="entry name" value="TsaD"/>
    <property type="match status" value="1"/>
</dbReference>
<feature type="domain" description="Gcp-like" evidence="8">
    <location>
        <begin position="43"/>
        <end position="342"/>
    </location>
</feature>
<dbReference type="CDD" id="cd24134">
    <property type="entry name" value="ASKHA_NBD_OSGEPL1_QRI7_euk"/>
    <property type="match status" value="1"/>
</dbReference>
<dbReference type="NCBIfam" id="TIGR00329">
    <property type="entry name" value="gcp_kae1"/>
    <property type="match status" value="1"/>
</dbReference>
<dbReference type="GO" id="GO:0002949">
    <property type="term" value="P:tRNA threonylcarbamoyladenosine modification"/>
    <property type="evidence" value="ECO:0007669"/>
    <property type="project" value="UniProtKB-UniRule"/>
</dbReference>
<dbReference type="EMBL" id="HACM01010846">
    <property type="protein sequence ID" value="CRZ11288.1"/>
    <property type="molecule type" value="Transcribed_RNA"/>
</dbReference>
<evidence type="ECO:0000313" key="9">
    <source>
        <dbReference type="EMBL" id="CRZ11288.1"/>
    </source>
</evidence>
<sequence length="374" mass="40463">MIICRHSLRFTTVHVRQRRTLRVLGIESTCDETGIAVVEDETVVSSRLASQWNLLKENGGVVPILAAREHELNLPRLYNDVFNSLAEDGNSERLKVDAIAVAAGPGLGPCLHVGVEFAKNLCAIHSLPFIAINHLEAHILVNHLVTPALTFPYLAMILSGGHTQILVVNGIGRYDLLGTTQDDAIGEAFDKIAKLLSIESPSGESPGRSLELLAQSSVNRERFAFPVAMNRRRDCHFSYSGLKAAVRRLLEQLPSPISSETAADVAFAFQRAAVAQIESRLKYAFKNYVGKISGISSVVLGGGACCNLAIRDAVRNVAESQNVEFICPPANLCGDNGISIAYTGILKYRLGHTDPLSIGYSARWPIGNPVLATK</sequence>
<evidence type="ECO:0000256" key="7">
    <source>
        <dbReference type="HAMAP-Rule" id="MF_03179"/>
    </source>
</evidence>
<keyword evidence="4 7" id="KW-0479">Metal-binding</keyword>
<evidence type="ECO:0000256" key="2">
    <source>
        <dbReference type="ARBA" id="ARBA00022679"/>
    </source>
</evidence>
<dbReference type="PANTHER" id="PTHR11735:SF6">
    <property type="entry name" value="TRNA N6-ADENOSINE THREONYLCARBAMOYLTRANSFERASE, MITOCHONDRIAL"/>
    <property type="match status" value="1"/>
</dbReference>
<dbReference type="Gene3D" id="3.30.420.40">
    <property type="match status" value="2"/>
</dbReference>
<dbReference type="SUPFAM" id="SSF53067">
    <property type="entry name" value="Actin-like ATPase domain"/>
    <property type="match status" value="2"/>
</dbReference>
<dbReference type="InterPro" id="IPR017861">
    <property type="entry name" value="KAE1/TsaD"/>
</dbReference>
<evidence type="ECO:0000256" key="4">
    <source>
        <dbReference type="ARBA" id="ARBA00022723"/>
    </source>
</evidence>
<evidence type="ECO:0000256" key="1">
    <source>
        <dbReference type="ARBA" id="ARBA00012156"/>
    </source>
</evidence>
<evidence type="ECO:0000256" key="6">
    <source>
        <dbReference type="ARBA" id="ARBA00048117"/>
    </source>
</evidence>
<comment type="subunit">
    <text evidence="7">Homodimer.</text>
</comment>
<keyword evidence="5 7" id="KW-0012">Acyltransferase</keyword>
<keyword evidence="2 7" id="KW-0808">Transferase</keyword>
<evidence type="ECO:0000259" key="8">
    <source>
        <dbReference type="Pfam" id="PF00814"/>
    </source>
</evidence>
<dbReference type="PANTHER" id="PTHR11735">
    <property type="entry name" value="TRNA N6-ADENOSINE THREONYLCARBAMOYLTRANSFERASE"/>
    <property type="match status" value="1"/>
</dbReference>
<protein>
    <recommendedName>
        <fullName evidence="1">N(6)-L-threonylcarbamoyladenine synthase</fullName>
        <ecNumber evidence="1">2.3.1.234</ecNumber>
    </recommendedName>
</protein>
<name>A0A0H5RB93_9EUKA</name>
<dbReference type="EC" id="2.3.1.234" evidence="1"/>
<proteinExistence type="inferred from homology"/>
<comment type="cofactor">
    <cofactor evidence="7">
        <name>a divalent metal cation</name>
        <dbReference type="ChEBI" id="CHEBI:60240"/>
    </cofactor>
    <text evidence="7">Binds 1 divalent metal cation per subunit.</text>
</comment>
<reference evidence="9" key="1">
    <citation type="submission" date="2015-04" db="EMBL/GenBank/DDBJ databases">
        <title>The genome sequence of the plant pathogenic Rhizarian Plasmodiophora brassicae reveals insights in its biotrophic life cycle and the origin of chitin synthesis.</title>
        <authorList>
            <person name="Schwelm A."/>
            <person name="Fogelqvist J."/>
            <person name="Knaust A."/>
            <person name="Julke S."/>
            <person name="Lilja T."/>
            <person name="Dhandapani V."/>
            <person name="Bonilla-Rosso G."/>
            <person name="Karlsson M."/>
            <person name="Shevchenko A."/>
            <person name="Choi S.R."/>
            <person name="Kim H.G."/>
            <person name="Park J.Y."/>
            <person name="Lim Y.P."/>
            <person name="Ludwig-Muller J."/>
            <person name="Dixelius C."/>
        </authorList>
    </citation>
    <scope>NUCLEOTIDE SEQUENCE</scope>
    <source>
        <tissue evidence="9">Potato root galls</tissue>
    </source>
</reference>
<keyword evidence="7" id="KW-0496">Mitochondrion</keyword>
<dbReference type="GO" id="GO:0005739">
    <property type="term" value="C:mitochondrion"/>
    <property type="evidence" value="ECO:0007669"/>
    <property type="project" value="UniProtKB-SubCell"/>
</dbReference>